<sequence>MNRTSQQARSTRPAHLKPLHPVINRETRQPSPDRPINRQKPVQTEVGRPSRTTNTARPARLIRGPVMGPVPSAQPT</sequence>
<dbReference type="Gramene" id="KMS94691">
    <property type="protein sequence ID" value="KMS94691"/>
    <property type="gene ID" value="BVRB_016230"/>
</dbReference>
<gene>
    <name evidence="2" type="ORF">BVRB_016230</name>
</gene>
<protein>
    <submittedName>
        <fullName evidence="2">Uncharacterized protein</fullName>
    </submittedName>
</protein>
<dbReference type="EMBL" id="KQ091191">
    <property type="protein sequence ID" value="KMS94691.1"/>
    <property type="molecule type" value="Genomic_DNA"/>
</dbReference>
<organism evidence="2 3">
    <name type="scientific">Beta vulgaris subsp. vulgaris</name>
    <name type="common">Beet</name>
    <dbReference type="NCBI Taxonomy" id="3555"/>
    <lineage>
        <taxon>Eukaryota</taxon>
        <taxon>Viridiplantae</taxon>
        <taxon>Streptophyta</taxon>
        <taxon>Embryophyta</taxon>
        <taxon>Tracheophyta</taxon>
        <taxon>Spermatophyta</taxon>
        <taxon>Magnoliopsida</taxon>
        <taxon>eudicotyledons</taxon>
        <taxon>Gunneridae</taxon>
        <taxon>Pentapetalae</taxon>
        <taxon>Caryophyllales</taxon>
        <taxon>Chenopodiaceae</taxon>
        <taxon>Betoideae</taxon>
        <taxon>Beta</taxon>
    </lineage>
</organism>
<evidence type="ECO:0000256" key="1">
    <source>
        <dbReference type="SAM" id="MobiDB-lite"/>
    </source>
</evidence>
<proteinExistence type="predicted"/>
<reference evidence="2 3" key="1">
    <citation type="journal article" date="2014" name="Nature">
        <title>The genome of the recently domesticated crop plant sugar beet (Beta vulgaris).</title>
        <authorList>
            <person name="Dohm J.C."/>
            <person name="Minoche A.E."/>
            <person name="Holtgrawe D."/>
            <person name="Capella-Gutierrez S."/>
            <person name="Zakrzewski F."/>
            <person name="Tafer H."/>
            <person name="Rupp O."/>
            <person name="Sorensen T.R."/>
            <person name="Stracke R."/>
            <person name="Reinhardt R."/>
            <person name="Goesmann A."/>
            <person name="Kraft T."/>
            <person name="Schulz B."/>
            <person name="Stadler P.F."/>
            <person name="Schmidt T."/>
            <person name="Gabaldon T."/>
            <person name="Lehrach H."/>
            <person name="Weisshaar B."/>
            <person name="Himmelbauer H."/>
        </authorList>
    </citation>
    <scope>NUCLEOTIDE SEQUENCE [LARGE SCALE GENOMIC DNA]</scope>
    <source>
        <tissue evidence="2">Taproot</tissue>
    </source>
</reference>
<keyword evidence="3" id="KW-1185">Reference proteome</keyword>
<feature type="compositionally biased region" description="Polar residues" evidence="1">
    <location>
        <begin position="1"/>
        <end position="10"/>
    </location>
</feature>
<name>A0A0J8B126_BETVV</name>
<evidence type="ECO:0000313" key="2">
    <source>
        <dbReference type="EMBL" id="KMS94691.1"/>
    </source>
</evidence>
<evidence type="ECO:0000313" key="3">
    <source>
        <dbReference type="Proteomes" id="UP000035740"/>
    </source>
</evidence>
<feature type="region of interest" description="Disordered" evidence="1">
    <location>
        <begin position="1"/>
        <end position="76"/>
    </location>
</feature>
<accession>A0A0J8B126</accession>
<dbReference type="AlphaFoldDB" id="A0A0J8B126"/>
<dbReference type="Proteomes" id="UP000035740">
    <property type="component" value="Unassembled WGS sequence"/>
</dbReference>